<evidence type="ECO:0000313" key="3">
    <source>
        <dbReference type="EMBL" id="QDT54837.1"/>
    </source>
</evidence>
<dbReference type="InterPro" id="IPR000326">
    <property type="entry name" value="PAP2/HPO"/>
</dbReference>
<reference evidence="3 4" key="1">
    <citation type="submission" date="2019-02" db="EMBL/GenBank/DDBJ databases">
        <title>Deep-cultivation of Planctomycetes and their phenomic and genomic characterization uncovers novel biology.</title>
        <authorList>
            <person name="Wiegand S."/>
            <person name="Jogler M."/>
            <person name="Boedeker C."/>
            <person name="Pinto D."/>
            <person name="Vollmers J."/>
            <person name="Rivas-Marin E."/>
            <person name="Kohn T."/>
            <person name="Peeters S.H."/>
            <person name="Heuer A."/>
            <person name="Rast P."/>
            <person name="Oberbeckmann S."/>
            <person name="Bunk B."/>
            <person name="Jeske O."/>
            <person name="Meyerdierks A."/>
            <person name="Storesund J.E."/>
            <person name="Kallscheuer N."/>
            <person name="Luecker S."/>
            <person name="Lage O.M."/>
            <person name="Pohl T."/>
            <person name="Merkel B.J."/>
            <person name="Hornburger P."/>
            <person name="Mueller R.-W."/>
            <person name="Bruemmer F."/>
            <person name="Labrenz M."/>
            <person name="Spormann A.M."/>
            <person name="Op den Camp H."/>
            <person name="Overmann J."/>
            <person name="Amann R."/>
            <person name="Jetten M.S.M."/>
            <person name="Mascher T."/>
            <person name="Medema M.H."/>
            <person name="Devos D.P."/>
            <person name="Kaster A.-K."/>
            <person name="Ovreas L."/>
            <person name="Rohde M."/>
            <person name="Galperin M.Y."/>
            <person name="Jogler C."/>
        </authorList>
    </citation>
    <scope>NUCLEOTIDE SEQUENCE [LARGE SCALE GENOMIC DNA]</scope>
    <source>
        <strain evidence="3 4">Pan44</strain>
    </source>
</reference>
<accession>A0A517SFF5</accession>
<gene>
    <name evidence="3" type="ORF">Pan44_28750</name>
</gene>
<feature type="transmembrane region" description="Helical" evidence="1">
    <location>
        <begin position="202"/>
        <end position="222"/>
    </location>
</feature>
<protein>
    <submittedName>
        <fullName evidence="3">Phosphatidylglycerophosphatase B</fullName>
    </submittedName>
</protein>
<dbReference type="RefSeq" id="WP_145030659.1">
    <property type="nucleotide sequence ID" value="NZ_CP036271.1"/>
</dbReference>
<evidence type="ECO:0000313" key="4">
    <source>
        <dbReference type="Proteomes" id="UP000315700"/>
    </source>
</evidence>
<dbReference type="AlphaFoldDB" id="A0A517SFF5"/>
<dbReference type="EMBL" id="CP036271">
    <property type="protein sequence ID" value="QDT54837.1"/>
    <property type="molecule type" value="Genomic_DNA"/>
</dbReference>
<dbReference type="PANTHER" id="PTHR14969:SF13">
    <property type="entry name" value="AT30094P"/>
    <property type="match status" value="1"/>
</dbReference>
<proteinExistence type="predicted"/>
<feature type="transmembrane region" description="Helical" evidence="1">
    <location>
        <begin position="144"/>
        <end position="166"/>
    </location>
</feature>
<organism evidence="3 4">
    <name type="scientific">Caulifigura coniformis</name>
    <dbReference type="NCBI Taxonomy" id="2527983"/>
    <lineage>
        <taxon>Bacteria</taxon>
        <taxon>Pseudomonadati</taxon>
        <taxon>Planctomycetota</taxon>
        <taxon>Planctomycetia</taxon>
        <taxon>Planctomycetales</taxon>
        <taxon>Planctomycetaceae</taxon>
        <taxon>Caulifigura</taxon>
    </lineage>
</organism>
<name>A0A517SFF5_9PLAN</name>
<dbReference type="InParanoid" id="A0A517SFF5"/>
<dbReference type="Pfam" id="PF01569">
    <property type="entry name" value="PAP2"/>
    <property type="match status" value="1"/>
</dbReference>
<sequence length="238" mass="25958">MGRFISFFRSWEPRAWAALVLLTLGVWGALALAEAVREGETGRWDRWLLQLARQPGDPGVLRGPRWLPEMVRDVTALGSVVVLALSTAGVVGFLWLLGKRWTAVFLTIATAGGALMASGLKMLFSRARPEVVPHLVHVYSSSFPSGHSMMAAITYLTLGGMVMAVVEGRLLKMYVLGLAVALSILVGVSRVLLGVHYPSDVLAGWTIGLAWSEACWLVHAWLTNRLRTPEKLQESPSI</sequence>
<keyword evidence="4" id="KW-1185">Reference proteome</keyword>
<dbReference type="OrthoDB" id="9789113at2"/>
<keyword evidence="1" id="KW-0812">Transmembrane</keyword>
<dbReference type="CDD" id="cd03392">
    <property type="entry name" value="PAP2_like_2"/>
    <property type="match status" value="1"/>
</dbReference>
<dbReference type="Gene3D" id="1.20.144.10">
    <property type="entry name" value="Phosphatidic acid phosphatase type 2/haloperoxidase"/>
    <property type="match status" value="1"/>
</dbReference>
<keyword evidence="1" id="KW-1133">Transmembrane helix</keyword>
<feature type="domain" description="Phosphatidic acid phosphatase type 2/haloperoxidase" evidence="2">
    <location>
        <begin position="103"/>
        <end position="216"/>
    </location>
</feature>
<feature type="transmembrane region" description="Helical" evidence="1">
    <location>
        <begin position="173"/>
        <end position="196"/>
    </location>
</feature>
<feature type="transmembrane region" description="Helical" evidence="1">
    <location>
        <begin position="74"/>
        <end position="97"/>
    </location>
</feature>
<dbReference type="FunCoup" id="A0A517SFF5">
    <property type="interactions" value="151"/>
</dbReference>
<dbReference type="InterPro" id="IPR036938">
    <property type="entry name" value="PAP2/HPO_sf"/>
</dbReference>
<dbReference type="SMART" id="SM00014">
    <property type="entry name" value="acidPPc"/>
    <property type="match status" value="1"/>
</dbReference>
<evidence type="ECO:0000259" key="2">
    <source>
        <dbReference type="SMART" id="SM00014"/>
    </source>
</evidence>
<dbReference type="KEGG" id="ccos:Pan44_28750"/>
<dbReference type="Proteomes" id="UP000315700">
    <property type="component" value="Chromosome"/>
</dbReference>
<dbReference type="PANTHER" id="PTHR14969">
    <property type="entry name" value="SPHINGOSINE-1-PHOSPHATE PHOSPHOHYDROLASE"/>
    <property type="match status" value="1"/>
</dbReference>
<feature type="transmembrane region" description="Helical" evidence="1">
    <location>
        <begin position="104"/>
        <end position="124"/>
    </location>
</feature>
<dbReference type="SUPFAM" id="SSF48317">
    <property type="entry name" value="Acid phosphatase/Vanadium-dependent haloperoxidase"/>
    <property type="match status" value="1"/>
</dbReference>
<evidence type="ECO:0000256" key="1">
    <source>
        <dbReference type="SAM" id="Phobius"/>
    </source>
</evidence>
<keyword evidence="1" id="KW-0472">Membrane</keyword>